<feature type="binding site" evidence="8">
    <location>
        <position position="476"/>
    </location>
    <ligand>
        <name>Ca(2+)</name>
        <dbReference type="ChEBI" id="CHEBI:29108"/>
    </ligand>
</feature>
<comment type="subcellular location">
    <subcellularLocation>
        <location evidence="1">Periplasm</location>
    </subcellularLocation>
</comment>
<dbReference type="InterPro" id="IPR043146">
    <property type="entry name" value="Penicillin_amidase_N_B-knob"/>
</dbReference>
<dbReference type="PIRSF" id="PIRSF001227">
    <property type="entry name" value="Pen_acylase"/>
    <property type="match status" value="1"/>
</dbReference>
<sequence>MPPPTRLSKMPARLPHNNKDRWMKRSLTALALVIAAAAGGLTWYLHDKQPQRDGEVVLGALQAPVTVDYDERGVPHIRAENEADMYRALGFVHAQDRLFQMELLRRLARGELAEVLGEKLVPTDRLFRTLEIGRHADAYAARLDADSPSTQALQHYLEGVNQYQASRPRPLEFDLLGIEPRPFTMADTLSIAGYMAYSFAAALRTEPVMTHVRDALGADYLELFDLDWHPQGVLGTSLAAGDWQDLSALAQLSNSALEGTGLPQFEGSNAWAVSGSRTASGKPLLAGDPHIRFSLPAVWYEAHLQAPGYELYGYHHALIPSAMLGHNRDFAWSLTMFQNDDLDLIAERVNPDNANQVWYQGNWVDLEQRTETIRVKGVEPVQITLRRSPHGPIINDALGQTSGSTPIAMWWAFLETDNPMLDAFYQLGRADSLDKARAAVEKIEAPGLNVLWASASGDIGWWAAAKLPLRPAGVNPTFILDGASGEADKLGYHPFSANPQEENPERGYILSANYQPVPASGIEIPGYYNLPDRGQRLNQRLSDASVKWDTQNSQALQLDPGTGYGPRLLAPILDELRAAAATDEERALAEQLAEWNGDHALDSVATTLFNQLTYQLAREAMADELGEMFFDSLLQTRVLDTALPRLTANADSPWWNRQGSEQRESRAQIVADAWRASLTHLRSVLGNDVEAWNWGRGHTLTHQHALGQQQPLAWLLNVGPFAAPGGHETPNNFSHKVGPAPWPVVYGPSTRRLVDLADADKALGGIPVGQSGVPFDAHYGDQAAPHVAVKYQPQHLSEADVKANSQGTLKLLPR</sequence>
<keyword evidence="6" id="KW-0865">Zymogen</keyword>
<evidence type="ECO:0000256" key="6">
    <source>
        <dbReference type="ARBA" id="ARBA00023145"/>
    </source>
</evidence>
<dbReference type="GO" id="GO:0042597">
    <property type="term" value="C:periplasmic space"/>
    <property type="evidence" value="ECO:0007669"/>
    <property type="project" value="UniProtKB-SubCell"/>
</dbReference>
<keyword evidence="3" id="KW-0732">Signal</keyword>
<dbReference type="InterPro" id="IPR043147">
    <property type="entry name" value="Penicillin_amidase_A-knob"/>
</dbReference>
<dbReference type="InterPro" id="IPR002692">
    <property type="entry name" value="S45"/>
</dbReference>
<dbReference type="GO" id="GO:0016811">
    <property type="term" value="F:hydrolase activity, acting on carbon-nitrogen (but not peptide) bonds, in linear amides"/>
    <property type="evidence" value="ECO:0007669"/>
    <property type="project" value="InterPro"/>
</dbReference>
<proteinExistence type="inferred from homology"/>
<dbReference type="Pfam" id="PF01804">
    <property type="entry name" value="Penicil_amidase"/>
    <property type="match status" value="1"/>
</dbReference>
<dbReference type="AlphaFoldDB" id="A0A1G6T967"/>
<reference evidence="10" key="1">
    <citation type="submission" date="2016-10" db="EMBL/GenBank/DDBJ databases">
        <authorList>
            <person name="Varghese N."/>
            <person name="Submissions S."/>
        </authorList>
    </citation>
    <scope>NUCLEOTIDE SEQUENCE [LARGE SCALE GENOMIC DNA]</scope>
    <source>
        <strain evidence="10">DSM 26382</strain>
    </source>
</reference>
<evidence type="ECO:0000256" key="2">
    <source>
        <dbReference type="ARBA" id="ARBA00006586"/>
    </source>
</evidence>
<organism evidence="9 10">
    <name type="scientific">Ectopseudomonas chengduensis</name>
    <dbReference type="NCBI Taxonomy" id="489632"/>
    <lineage>
        <taxon>Bacteria</taxon>
        <taxon>Pseudomonadati</taxon>
        <taxon>Pseudomonadota</taxon>
        <taxon>Gammaproteobacteria</taxon>
        <taxon>Pseudomonadales</taxon>
        <taxon>Pseudomonadaceae</taxon>
        <taxon>Ectopseudomonas</taxon>
    </lineage>
</organism>
<feature type="active site" description="Nucleophile" evidence="7">
    <location>
        <position position="268"/>
    </location>
</feature>
<feature type="binding site" evidence="8">
    <location>
        <position position="206"/>
    </location>
    <ligand>
        <name>Ca(2+)</name>
        <dbReference type="ChEBI" id="CHEBI:29108"/>
    </ligand>
</feature>
<keyword evidence="10" id="KW-1185">Reference proteome</keyword>
<keyword evidence="5" id="KW-0378">Hydrolase</keyword>
<comment type="cofactor">
    <cofactor evidence="8">
        <name>Ca(2+)</name>
        <dbReference type="ChEBI" id="CHEBI:29108"/>
    </cofactor>
    <text evidence="8">Binds 1 Ca(2+) ion per dimer.</text>
</comment>
<dbReference type="GO" id="GO:0046872">
    <property type="term" value="F:metal ion binding"/>
    <property type="evidence" value="ECO:0007669"/>
    <property type="project" value="UniProtKB-KW"/>
</dbReference>
<dbReference type="Gene3D" id="1.10.1400.10">
    <property type="match status" value="1"/>
</dbReference>
<evidence type="ECO:0000313" key="10">
    <source>
        <dbReference type="Proteomes" id="UP000199467"/>
    </source>
</evidence>
<dbReference type="InterPro" id="IPR029055">
    <property type="entry name" value="Ntn_hydrolases_N"/>
</dbReference>
<evidence type="ECO:0000256" key="4">
    <source>
        <dbReference type="ARBA" id="ARBA00022764"/>
    </source>
</evidence>
<dbReference type="Gene3D" id="3.60.20.10">
    <property type="entry name" value="Glutamine Phosphoribosylpyrophosphate, subunit 1, domain 1"/>
    <property type="match status" value="1"/>
</dbReference>
<evidence type="ECO:0000256" key="8">
    <source>
        <dbReference type="PIRSR" id="PIRSR001227-2"/>
    </source>
</evidence>
<gene>
    <name evidence="9" type="ORF">SAMN05216576_113108</name>
</gene>
<comment type="similarity">
    <text evidence="2">Belongs to the peptidase S45 family.</text>
</comment>
<dbReference type="Gene3D" id="2.30.120.10">
    <property type="match status" value="1"/>
</dbReference>
<feature type="binding site" evidence="8">
    <location>
        <position position="343"/>
    </location>
    <ligand>
        <name>Ca(2+)</name>
        <dbReference type="ChEBI" id="CHEBI:29108"/>
    </ligand>
</feature>
<dbReference type="GO" id="GO:0017000">
    <property type="term" value="P:antibiotic biosynthetic process"/>
    <property type="evidence" value="ECO:0007669"/>
    <property type="project" value="InterPro"/>
</dbReference>
<evidence type="ECO:0000313" key="9">
    <source>
        <dbReference type="EMBL" id="SDD25672.1"/>
    </source>
</evidence>
<dbReference type="Gene3D" id="1.10.439.10">
    <property type="entry name" value="Penicillin Amidohydrolase, domain 1"/>
    <property type="match status" value="1"/>
</dbReference>
<dbReference type="SUPFAM" id="SSF56235">
    <property type="entry name" value="N-terminal nucleophile aminohydrolases (Ntn hydrolases)"/>
    <property type="match status" value="1"/>
</dbReference>
<accession>A0A1G6T967</accession>
<keyword evidence="4" id="KW-0574">Periplasm</keyword>
<evidence type="ECO:0000256" key="3">
    <source>
        <dbReference type="ARBA" id="ARBA00022729"/>
    </source>
</evidence>
<evidence type="ECO:0000256" key="1">
    <source>
        <dbReference type="ARBA" id="ARBA00004418"/>
    </source>
</evidence>
<dbReference type="InterPro" id="IPR023343">
    <property type="entry name" value="Penicillin_amidase_dom1"/>
</dbReference>
<keyword evidence="8" id="KW-0106">Calcium</keyword>
<protein>
    <submittedName>
        <fullName evidence="9">Penicillin amidase</fullName>
    </submittedName>
</protein>
<keyword evidence="8" id="KW-0479">Metal-binding</keyword>
<dbReference type="CDD" id="cd03747">
    <property type="entry name" value="Ntn_PGA_like"/>
    <property type="match status" value="1"/>
</dbReference>
<feature type="binding site" evidence="8">
    <location>
        <position position="340"/>
    </location>
    <ligand>
        <name>Ca(2+)</name>
        <dbReference type="ChEBI" id="CHEBI:29108"/>
    </ligand>
</feature>
<name>A0A1G6T967_9GAMM</name>
<dbReference type="PANTHER" id="PTHR34218:SF5">
    <property type="entry name" value="PENICILLIN ACYLASE FAMILY PROTEIN"/>
    <property type="match status" value="1"/>
</dbReference>
<dbReference type="PANTHER" id="PTHR34218">
    <property type="entry name" value="PEPTIDASE S45 PENICILLIN AMIDASE"/>
    <property type="match status" value="1"/>
</dbReference>
<dbReference type="InterPro" id="IPR014395">
    <property type="entry name" value="Pen/GL7ACA/AHL_acylase"/>
</dbReference>
<dbReference type="EMBL" id="FMZQ01000013">
    <property type="protein sequence ID" value="SDD25672.1"/>
    <property type="molecule type" value="Genomic_DNA"/>
</dbReference>
<dbReference type="Proteomes" id="UP000199467">
    <property type="component" value="Unassembled WGS sequence"/>
</dbReference>
<evidence type="ECO:0000256" key="5">
    <source>
        <dbReference type="ARBA" id="ARBA00022801"/>
    </source>
</evidence>
<evidence type="ECO:0000256" key="7">
    <source>
        <dbReference type="PIRSR" id="PIRSR001227-1"/>
    </source>
</evidence>